<accession>A0ABV0PHX3</accession>
<evidence type="ECO:0000313" key="1">
    <source>
        <dbReference type="EMBL" id="MEQ2183025.1"/>
    </source>
</evidence>
<proteinExistence type="predicted"/>
<organism evidence="1 2">
    <name type="scientific">Goodea atripinnis</name>
    <dbReference type="NCBI Taxonomy" id="208336"/>
    <lineage>
        <taxon>Eukaryota</taxon>
        <taxon>Metazoa</taxon>
        <taxon>Chordata</taxon>
        <taxon>Craniata</taxon>
        <taxon>Vertebrata</taxon>
        <taxon>Euteleostomi</taxon>
        <taxon>Actinopterygii</taxon>
        <taxon>Neopterygii</taxon>
        <taxon>Teleostei</taxon>
        <taxon>Neoteleostei</taxon>
        <taxon>Acanthomorphata</taxon>
        <taxon>Ovalentaria</taxon>
        <taxon>Atherinomorphae</taxon>
        <taxon>Cyprinodontiformes</taxon>
        <taxon>Goodeidae</taxon>
        <taxon>Goodea</taxon>
    </lineage>
</organism>
<dbReference type="InterPro" id="IPR029056">
    <property type="entry name" value="Ribokinase-like"/>
</dbReference>
<dbReference type="Proteomes" id="UP001476798">
    <property type="component" value="Unassembled WGS sequence"/>
</dbReference>
<reference evidence="1 2" key="1">
    <citation type="submission" date="2021-06" db="EMBL/GenBank/DDBJ databases">
        <authorList>
            <person name="Palmer J.M."/>
        </authorList>
    </citation>
    <scope>NUCLEOTIDE SEQUENCE [LARGE SCALE GENOMIC DNA]</scope>
    <source>
        <strain evidence="1 2">GA_2019</strain>
        <tissue evidence="1">Muscle</tissue>
    </source>
</reference>
<dbReference type="EMBL" id="JAHRIO010073876">
    <property type="protein sequence ID" value="MEQ2183025.1"/>
    <property type="molecule type" value="Genomic_DNA"/>
</dbReference>
<evidence type="ECO:0000313" key="2">
    <source>
        <dbReference type="Proteomes" id="UP001476798"/>
    </source>
</evidence>
<dbReference type="Gene3D" id="3.40.1190.20">
    <property type="match status" value="1"/>
</dbReference>
<sequence>MVLWLLTGRKINTEDDAVKVMDLLHEMGPDTVVLTSTDLLSKHGDQFLVALGSQKISKVLSLFFPQQG</sequence>
<comment type="caution">
    <text evidence="1">The sequence shown here is derived from an EMBL/GenBank/DDBJ whole genome shotgun (WGS) entry which is preliminary data.</text>
</comment>
<dbReference type="SUPFAM" id="SSF53613">
    <property type="entry name" value="Ribokinase-like"/>
    <property type="match status" value="1"/>
</dbReference>
<gene>
    <name evidence="1" type="ORF">GOODEAATRI_028351</name>
</gene>
<keyword evidence="2" id="KW-1185">Reference proteome</keyword>
<protein>
    <submittedName>
        <fullName evidence="1">Uncharacterized protein</fullName>
    </submittedName>
</protein>
<name>A0ABV0PHX3_9TELE</name>